<dbReference type="Proteomes" id="UP001142291">
    <property type="component" value="Unassembled WGS sequence"/>
</dbReference>
<dbReference type="AlphaFoldDB" id="A0A9W6HNY7"/>
<keyword evidence="2" id="KW-1185">Reference proteome</keyword>
<organism evidence="1 2">
    <name type="scientific">Microbacterium dextranolyticum</name>
    <dbReference type="NCBI Taxonomy" id="36806"/>
    <lineage>
        <taxon>Bacteria</taxon>
        <taxon>Bacillati</taxon>
        <taxon>Actinomycetota</taxon>
        <taxon>Actinomycetes</taxon>
        <taxon>Micrococcales</taxon>
        <taxon>Microbacteriaceae</taxon>
        <taxon>Microbacterium</taxon>
    </lineage>
</organism>
<protein>
    <submittedName>
        <fullName evidence="1">Uncharacterized protein</fullName>
    </submittedName>
</protein>
<dbReference type="EMBL" id="BSER01000009">
    <property type="protein sequence ID" value="GLJ95983.1"/>
    <property type="molecule type" value="Genomic_DNA"/>
</dbReference>
<gene>
    <name evidence="1" type="ORF">GCM10017591_20460</name>
</gene>
<evidence type="ECO:0000313" key="1">
    <source>
        <dbReference type="EMBL" id="GLJ95983.1"/>
    </source>
</evidence>
<evidence type="ECO:0000313" key="2">
    <source>
        <dbReference type="Proteomes" id="UP001142291"/>
    </source>
</evidence>
<proteinExistence type="predicted"/>
<reference evidence="1" key="2">
    <citation type="submission" date="2023-01" db="EMBL/GenBank/DDBJ databases">
        <authorList>
            <person name="Sun Q."/>
            <person name="Evtushenko L."/>
        </authorList>
    </citation>
    <scope>NUCLEOTIDE SEQUENCE</scope>
    <source>
        <strain evidence="1">VKM Ac-1940</strain>
    </source>
</reference>
<comment type="caution">
    <text evidence="1">The sequence shown here is derived from an EMBL/GenBank/DDBJ whole genome shotgun (WGS) entry which is preliminary data.</text>
</comment>
<accession>A0A9W6HNY7</accession>
<reference evidence="1" key="1">
    <citation type="journal article" date="2014" name="Int. J. Syst. Evol. Microbiol.">
        <title>Complete genome sequence of Corynebacterium casei LMG S-19264T (=DSM 44701T), isolated from a smear-ripened cheese.</title>
        <authorList>
            <consortium name="US DOE Joint Genome Institute (JGI-PGF)"/>
            <person name="Walter F."/>
            <person name="Albersmeier A."/>
            <person name="Kalinowski J."/>
            <person name="Ruckert C."/>
        </authorList>
    </citation>
    <scope>NUCLEOTIDE SEQUENCE</scope>
    <source>
        <strain evidence="1">VKM Ac-1940</strain>
    </source>
</reference>
<name>A0A9W6HNY7_9MICO</name>
<sequence>MLPVYSAPRMRPALWLDGVERWAELTEGHLAPEDSDDDSLALPFPVQQWTLSGEAYQNTRTGALWRFAWDRSGDTVPYVFAPNGNATPTADAPHYVGELQIGPRPALGGAAGDRAFIFEFAWLVVGEPEELTAETVLNGFGVSPYGLSAFGSA</sequence>